<dbReference type="SUPFAM" id="SSF50814">
    <property type="entry name" value="Lipocalins"/>
    <property type="match status" value="1"/>
</dbReference>
<dbReference type="PROSITE" id="PS00214">
    <property type="entry name" value="FABP"/>
    <property type="match status" value="1"/>
</dbReference>
<dbReference type="InterPro" id="IPR012674">
    <property type="entry name" value="Calycin"/>
</dbReference>
<keyword evidence="2" id="KW-0446">Lipid-binding</keyword>
<comment type="similarity">
    <text evidence="1 3">Belongs to the calycin superfamily. Fatty-acid binding protein (FABP) family.</text>
</comment>
<keyword evidence="5" id="KW-1185">Reference proteome</keyword>
<dbReference type="Proteomes" id="UP000887540">
    <property type="component" value="Unplaced"/>
</dbReference>
<evidence type="ECO:0000256" key="2">
    <source>
        <dbReference type="ARBA" id="ARBA00023121"/>
    </source>
</evidence>
<accession>A0A914BV56</accession>
<dbReference type="WBParaSite" id="ACRNAN_Path_1073.g4121.t1">
    <property type="protein sequence ID" value="ACRNAN_Path_1073.g4121.t1"/>
    <property type="gene ID" value="ACRNAN_Path_1073.g4121"/>
</dbReference>
<evidence type="ECO:0000313" key="5">
    <source>
        <dbReference type="Proteomes" id="UP000887540"/>
    </source>
</evidence>
<dbReference type="FunFam" id="2.40.128.20:FF:000001">
    <property type="entry name" value="Fatty acid-binding protein, adipocyte"/>
    <property type="match status" value="1"/>
</dbReference>
<dbReference type="Pfam" id="PF00061">
    <property type="entry name" value="Lipocalin"/>
    <property type="match status" value="1"/>
</dbReference>
<dbReference type="PANTHER" id="PTHR11955">
    <property type="entry name" value="FATTY ACID BINDING PROTEIN"/>
    <property type="match status" value="1"/>
</dbReference>
<keyword evidence="3" id="KW-0813">Transport</keyword>
<dbReference type="Gene3D" id="2.40.128.20">
    <property type="match status" value="1"/>
</dbReference>
<evidence type="ECO:0000313" key="6">
    <source>
        <dbReference type="WBParaSite" id="ACRNAN_Path_1073.g4121.t1"/>
    </source>
</evidence>
<dbReference type="InterPro" id="IPR000463">
    <property type="entry name" value="Fatty_acid-bd"/>
</dbReference>
<evidence type="ECO:0000256" key="3">
    <source>
        <dbReference type="RuleBase" id="RU003696"/>
    </source>
</evidence>
<dbReference type="PRINTS" id="PR00178">
    <property type="entry name" value="FATTYACIDBP"/>
</dbReference>
<dbReference type="CDD" id="cd00742">
    <property type="entry name" value="FABP"/>
    <property type="match status" value="1"/>
</dbReference>
<dbReference type="InterPro" id="IPR000566">
    <property type="entry name" value="Lipocln_cytosolic_FA-bd_dom"/>
</dbReference>
<name>A0A914BV56_9BILA</name>
<protein>
    <submittedName>
        <fullName evidence="6">Cytosolic fatty-acid binding proteins domain-containing protein</fullName>
    </submittedName>
</protein>
<dbReference type="AlphaFoldDB" id="A0A914BV56"/>
<dbReference type="GO" id="GO:0005504">
    <property type="term" value="F:fatty acid binding"/>
    <property type="evidence" value="ECO:0007669"/>
    <property type="project" value="UniProtKB-ARBA"/>
</dbReference>
<reference evidence="6" key="1">
    <citation type="submission" date="2022-11" db="UniProtKB">
        <authorList>
            <consortium name="WormBaseParasite"/>
        </authorList>
    </citation>
    <scope>IDENTIFICATION</scope>
</reference>
<sequence>MATFDAQQFVGKWQLSESENFDAYLKAANVGFVARTAAKTIKSSLEFIVDGNHWKIISTSTFKTQTLEFDIGKEFEHETIDGRKMKSTFSIDNNKLVQEEKHTKSDDKDSRLERYVDSDKLIIDLECDGIKAKRVYTRA</sequence>
<proteinExistence type="inferred from homology"/>
<evidence type="ECO:0000256" key="1">
    <source>
        <dbReference type="ARBA" id="ARBA00008390"/>
    </source>
</evidence>
<dbReference type="InterPro" id="IPR031259">
    <property type="entry name" value="ILBP"/>
</dbReference>
<evidence type="ECO:0000259" key="4">
    <source>
        <dbReference type="PROSITE" id="PS00214"/>
    </source>
</evidence>
<organism evidence="5 6">
    <name type="scientific">Acrobeloides nanus</name>
    <dbReference type="NCBI Taxonomy" id="290746"/>
    <lineage>
        <taxon>Eukaryota</taxon>
        <taxon>Metazoa</taxon>
        <taxon>Ecdysozoa</taxon>
        <taxon>Nematoda</taxon>
        <taxon>Chromadorea</taxon>
        <taxon>Rhabditida</taxon>
        <taxon>Tylenchina</taxon>
        <taxon>Cephalobomorpha</taxon>
        <taxon>Cephaloboidea</taxon>
        <taxon>Cephalobidae</taxon>
        <taxon>Acrobeloides</taxon>
    </lineage>
</organism>
<feature type="domain" description="Cytosolic fatty-acid binding proteins" evidence="4">
    <location>
        <begin position="11"/>
        <end position="28"/>
    </location>
</feature>